<keyword evidence="1" id="KW-0472">Membrane</keyword>
<organism evidence="2 3">
    <name type="scientific">Dermatophagoides pteronyssinus</name>
    <name type="common">European house dust mite</name>
    <dbReference type="NCBI Taxonomy" id="6956"/>
    <lineage>
        <taxon>Eukaryota</taxon>
        <taxon>Metazoa</taxon>
        <taxon>Ecdysozoa</taxon>
        <taxon>Arthropoda</taxon>
        <taxon>Chelicerata</taxon>
        <taxon>Arachnida</taxon>
        <taxon>Acari</taxon>
        <taxon>Acariformes</taxon>
        <taxon>Sarcoptiformes</taxon>
        <taxon>Astigmata</taxon>
        <taxon>Psoroptidia</taxon>
        <taxon>Analgoidea</taxon>
        <taxon>Pyroglyphidae</taxon>
        <taxon>Dermatophagoidinae</taxon>
        <taxon>Dermatophagoides</taxon>
    </lineage>
</organism>
<evidence type="ECO:0000256" key="1">
    <source>
        <dbReference type="SAM" id="Phobius"/>
    </source>
</evidence>
<keyword evidence="1" id="KW-1133">Transmembrane helix</keyword>
<accession>A0A6P6XRX4</accession>
<name>A0A6P6XRX4_DERPT</name>
<dbReference type="RefSeq" id="XP_027196217.1">
    <property type="nucleotide sequence ID" value="XM_027340416.1"/>
</dbReference>
<gene>
    <name evidence="3" type="primary">LOC113790720</name>
</gene>
<sequence>MVLLFISLIVCYDIHRSIISKNKNFIIIVLQTFDLIITANNLFVVVQCGLFFVILSLIGGTFLKTRMNRLNNQLWRIAFSFRVRNGQFTTMKKSLRPLMDRTIHFLDWIYHQHGYACVDKLYSYQELWGNALFSYLIISIPFNVIAVSGLMVEQLTWGEKMVQYLITVVHAIMTIVSLLQLSRQATLLHKAKFNLIPVIQSTAIICKPPNNSDCMLTKTLRLKLKYDDLFNRLTNGRKYGPYASTIGVVTNIFIFNLAITYIGMFMFVFSRIDLFIATT</sequence>
<evidence type="ECO:0000313" key="2">
    <source>
        <dbReference type="Proteomes" id="UP000515146"/>
    </source>
</evidence>
<feature type="transmembrane region" description="Helical" evidence="1">
    <location>
        <begin position="164"/>
        <end position="182"/>
    </location>
</feature>
<keyword evidence="1" id="KW-0812">Transmembrane</keyword>
<dbReference type="AlphaFoldDB" id="A0A6P6XRX4"/>
<reference evidence="3" key="1">
    <citation type="submission" date="2025-08" db="UniProtKB">
        <authorList>
            <consortium name="RefSeq"/>
        </authorList>
    </citation>
    <scope>IDENTIFICATION</scope>
    <source>
        <strain evidence="3">Airmid</strain>
    </source>
</reference>
<feature type="transmembrane region" description="Helical" evidence="1">
    <location>
        <begin position="40"/>
        <end position="63"/>
    </location>
</feature>
<dbReference type="Proteomes" id="UP000515146">
    <property type="component" value="Unplaced"/>
</dbReference>
<proteinExistence type="predicted"/>
<keyword evidence="2" id="KW-1185">Reference proteome</keyword>
<protein>
    <submittedName>
        <fullName evidence="3">Uncharacterized protein LOC113790720</fullName>
    </submittedName>
</protein>
<dbReference type="KEGG" id="dpte:113790720"/>
<dbReference type="OrthoDB" id="6505819at2759"/>
<evidence type="ECO:0000313" key="3">
    <source>
        <dbReference type="RefSeq" id="XP_027196217.1"/>
    </source>
</evidence>
<feature type="transmembrane region" description="Helical" evidence="1">
    <location>
        <begin position="132"/>
        <end position="152"/>
    </location>
</feature>
<feature type="transmembrane region" description="Helical" evidence="1">
    <location>
        <begin position="242"/>
        <end position="269"/>
    </location>
</feature>
<dbReference type="InParanoid" id="A0A6P6XRX4"/>